<organism evidence="14 15">
    <name type="scientific">Acetobacter malorum</name>
    <dbReference type="NCBI Taxonomy" id="178901"/>
    <lineage>
        <taxon>Bacteria</taxon>
        <taxon>Pseudomonadati</taxon>
        <taxon>Pseudomonadota</taxon>
        <taxon>Alphaproteobacteria</taxon>
        <taxon>Acetobacterales</taxon>
        <taxon>Acetobacteraceae</taxon>
        <taxon>Acetobacter</taxon>
    </lineage>
</organism>
<dbReference type="GO" id="GO:0006438">
    <property type="term" value="P:valyl-tRNA aminoacylation"/>
    <property type="evidence" value="ECO:0007669"/>
    <property type="project" value="InterPro"/>
</dbReference>
<feature type="coiled-coil region" evidence="12">
    <location>
        <begin position="75"/>
        <end position="130"/>
    </location>
</feature>
<dbReference type="GO" id="GO:0004832">
    <property type="term" value="F:valine-tRNA ligase activity"/>
    <property type="evidence" value="ECO:0007669"/>
    <property type="project" value="UniProtKB-EC"/>
</dbReference>
<evidence type="ECO:0000256" key="6">
    <source>
        <dbReference type="ARBA" id="ARBA00023054"/>
    </source>
</evidence>
<evidence type="ECO:0000256" key="12">
    <source>
        <dbReference type="SAM" id="Coils"/>
    </source>
</evidence>
<keyword evidence="6 12" id="KW-0175">Coiled coil</keyword>
<sequence length="135" mass="14832">MNVPPSQKAPVFLQDAAPETVERAERWQEAIGRMARVSHVAPQQGDVPRGSAQAVVDEATLIIPLEGLIDITAEQGRLKKELAKADDEIAKTEKKLGNENFVSRAKPEIVQEMRDRLEAQQGESVRLKAALARIA</sequence>
<keyword evidence="4" id="KW-0067">ATP-binding</keyword>
<dbReference type="Gene3D" id="1.10.287.380">
    <property type="entry name" value="Valyl-tRNA synthetase, C-terminal domain"/>
    <property type="match status" value="1"/>
</dbReference>
<evidence type="ECO:0000256" key="7">
    <source>
        <dbReference type="ARBA" id="ARBA00023146"/>
    </source>
</evidence>
<dbReference type="Pfam" id="PF10458">
    <property type="entry name" value="Val_tRNA-synt_C"/>
    <property type="match status" value="1"/>
</dbReference>
<comment type="similarity">
    <text evidence="11">Belongs to the class-I aminoacyl-tRNA synthetase family. ValS type 1 subfamily.</text>
</comment>
<evidence type="ECO:0000313" key="14">
    <source>
        <dbReference type="EMBL" id="OAG76906.1"/>
    </source>
</evidence>
<reference evidence="14 15" key="1">
    <citation type="submission" date="2016-03" db="EMBL/GenBank/DDBJ databases">
        <title>Draft genome sequence of Acetobacter malorum CECT 7742, a strain isolated from strawberry vinegar.</title>
        <authorList>
            <person name="Sainz F."/>
            <person name="Mas A."/>
            <person name="Torija M.J."/>
        </authorList>
    </citation>
    <scope>NUCLEOTIDE SEQUENCE [LARGE SCALE GENOMIC DNA]</scope>
    <source>
        <strain evidence="14 15">CECT 7742</strain>
    </source>
</reference>
<evidence type="ECO:0000256" key="4">
    <source>
        <dbReference type="ARBA" id="ARBA00022840"/>
    </source>
</evidence>
<dbReference type="GO" id="GO:0005737">
    <property type="term" value="C:cytoplasm"/>
    <property type="evidence" value="ECO:0007669"/>
    <property type="project" value="InterPro"/>
</dbReference>
<evidence type="ECO:0000256" key="9">
    <source>
        <dbReference type="ARBA" id="ARBA00029936"/>
    </source>
</evidence>
<dbReference type="PATRIC" id="fig|178901.16.peg.2853"/>
<evidence type="ECO:0000256" key="10">
    <source>
        <dbReference type="ARBA" id="ARBA00047552"/>
    </source>
</evidence>
<gene>
    <name evidence="14" type="ORF">Amal_02682</name>
</gene>
<dbReference type="GO" id="GO:0005524">
    <property type="term" value="F:ATP binding"/>
    <property type="evidence" value="ECO:0007669"/>
    <property type="project" value="UniProtKB-KW"/>
</dbReference>
<dbReference type="EC" id="6.1.1.9" evidence="1"/>
<keyword evidence="5" id="KW-0648">Protein biosynthesis</keyword>
<evidence type="ECO:0000259" key="13">
    <source>
        <dbReference type="Pfam" id="PF10458"/>
    </source>
</evidence>
<dbReference type="FunFam" id="1.10.287.380:FF:000001">
    <property type="entry name" value="Valine--tRNA ligase"/>
    <property type="match status" value="1"/>
</dbReference>
<keyword evidence="2" id="KW-0436">Ligase</keyword>
<proteinExistence type="inferred from homology"/>
<evidence type="ECO:0000256" key="5">
    <source>
        <dbReference type="ARBA" id="ARBA00022917"/>
    </source>
</evidence>
<keyword evidence="7 14" id="KW-0030">Aminoacyl-tRNA synthetase</keyword>
<dbReference type="Proteomes" id="UP000077349">
    <property type="component" value="Unassembled WGS sequence"/>
</dbReference>
<comment type="catalytic activity">
    <reaction evidence="10">
        <text>tRNA(Val) + L-valine + ATP = L-valyl-tRNA(Val) + AMP + diphosphate</text>
        <dbReference type="Rhea" id="RHEA:10704"/>
        <dbReference type="Rhea" id="RHEA-COMP:9672"/>
        <dbReference type="Rhea" id="RHEA-COMP:9708"/>
        <dbReference type="ChEBI" id="CHEBI:30616"/>
        <dbReference type="ChEBI" id="CHEBI:33019"/>
        <dbReference type="ChEBI" id="CHEBI:57762"/>
        <dbReference type="ChEBI" id="CHEBI:78442"/>
        <dbReference type="ChEBI" id="CHEBI:78537"/>
        <dbReference type="ChEBI" id="CHEBI:456215"/>
        <dbReference type="EC" id="6.1.1.9"/>
    </reaction>
</comment>
<dbReference type="InterPro" id="IPR037118">
    <property type="entry name" value="Val-tRNA_synth_C_sf"/>
</dbReference>
<evidence type="ECO:0000256" key="3">
    <source>
        <dbReference type="ARBA" id="ARBA00022741"/>
    </source>
</evidence>
<protein>
    <recommendedName>
        <fullName evidence="8">Valine--tRNA ligase</fullName>
        <ecNumber evidence="1">6.1.1.9</ecNumber>
    </recommendedName>
    <alternativeName>
        <fullName evidence="9">Valyl-tRNA synthetase</fullName>
    </alternativeName>
</protein>
<dbReference type="InterPro" id="IPR010978">
    <property type="entry name" value="tRNA-bd_arm"/>
</dbReference>
<dbReference type="InterPro" id="IPR019499">
    <property type="entry name" value="Val-tRNA_synth_tRNA-bd"/>
</dbReference>
<evidence type="ECO:0000256" key="2">
    <source>
        <dbReference type="ARBA" id="ARBA00022598"/>
    </source>
</evidence>
<evidence type="ECO:0000256" key="8">
    <source>
        <dbReference type="ARBA" id="ARBA00024407"/>
    </source>
</evidence>
<dbReference type="EMBL" id="LVHD01000018">
    <property type="protein sequence ID" value="OAG76906.1"/>
    <property type="molecule type" value="Genomic_DNA"/>
</dbReference>
<keyword evidence="3" id="KW-0547">Nucleotide-binding</keyword>
<evidence type="ECO:0000313" key="15">
    <source>
        <dbReference type="Proteomes" id="UP000077349"/>
    </source>
</evidence>
<evidence type="ECO:0000256" key="11">
    <source>
        <dbReference type="ARBA" id="ARBA00060830"/>
    </source>
</evidence>
<accession>A0A177GAR0</accession>
<feature type="domain" description="Valyl-tRNA synthetase tRNA-binding arm" evidence="13">
    <location>
        <begin position="70"/>
        <end position="134"/>
    </location>
</feature>
<comment type="caution">
    <text evidence="14">The sequence shown here is derived from an EMBL/GenBank/DDBJ whole genome shotgun (WGS) entry which is preliminary data.</text>
</comment>
<name>A0A177GAR0_9PROT</name>
<dbReference type="AlphaFoldDB" id="A0A177GAR0"/>
<evidence type="ECO:0000256" key="1">
    <source>
        <dbReference type="ARBA" id="ARBA00013169"/>
    </source>
</evidence>
<dbReference type="SUPFAM" id="SSF46589">
    <property type="entry name" value="tRNA-binding arm"/>
    <property type="match status" value="1"/>
</dbReference>